<evidence type="ECO:0000256" key="3">
    <source>
        <dbReference type="SAM" id="SignalP"/>
    </source>
</evidence>
<name>A0ABS4E5G5_9HYPH</name>
<dbReference type="InterPro" id="IPR049712">
    <property type="entry name" value="Poly_export"/>
</dbReference>
<dbReference type="InterPro" id="IPR058781">
    <property type="entry name" value="HH_AprE-like"/>
</dbReference>
<organism evidence="7 8">
    <name type="scientific">Rhizobium halophytocola</name>
    <dbReference type="NCBI Taxonomy" id="735519"/>
    <lineage>
        <taxon>Bacteria</taxon>
        <taxon>Pseudomonadati</taxon>
        <taxon>Pseudomonadota</taxon>
        <taxon>Alphaproteobacteria</taxon>
        <taxon>Hyphomicrobiales</taxon>
        <taxon>Rhizobiaceae</taxon>
        <taxon>Rhizobium/Agrobacterium group</taxon>
        <taxon>Rhizobium</taxon>
    </lineage>
</organism>
<feature type="chain" id="PRO_5045875039" evidence="3">
    <location>
        <begin position="32"/>
        <end position="452"/>
    </location>
</feature>
<dbReference type="Pfam" id="PF10531">
    <property type="entry name" value="SLBB"/>
    <property type="match status" value="1"/>
</dbReference>
<dbReference type="InterPro" id="IPR019554">
    <property type="entry name" value="Soluble_ligand-bd"/>
</dbReference>
<keyword evidence="2" id="KW-0175">Coiled coil</keyword>
<dbReference type="Gene3D" id="3.10.560.10">
    <property type="entry name" value="Outer membrane lipoprotein wza domain like"/>
    <property type="match status" value="1"/>
</dbReference>
<gene>
    <name evidence="7" type="ORF">J2Z17_004649</name>
</gene>
<evidence type="ECO:0000313" key="7">
    <source>
        <dbReference type="EMBL" id="MBP1853190.1"/>
    </source>
</evidence>
<feature type="signal peptide" evidence="3">
    <location>
        <begin position="1"/>
        <end position="31"/>
    </location>
</feature>
<dbReference type="Proteomes" id="UP000759443">
    <property type="component" value="Unassembled WGS sequence"/>
</dbReference>
<dbReference type="Pfam" id="PF02563">
    <property type="entry name" value="Poly_export"/>
    <property type="match status" value="1"/>
</dbReference>
<keyword evidence="8" id="KW-1185">Reference proteome</keyword>
<dbReference type="RefSeq" id="WP_209948776.1">
    <property type="nucleotide sequence ID" value="NZ_JAGGJU010000015.1"/>
</dbReference>
<proteinExistence type="predicted"/>
<feature type="domain" description="AprE-like long alpha-helical hairpin" evidence="6">
    <location>
        <begin position="182"/>
        <end position="347"/>
    </location>
</feature>
<dbReference type="PANTHER" id="PTHR33619">
    <property type="entry name" value="POLYSACCHARIDE EXPORT PROTEIN GFCE-RELATED"/>
    <property type="match status" value="1"/>
</dbReference>
<comment type="caution">
    <text evidence="7">The sequence shown here is derived from an EMBL/GenBank/DDBJ whole genome shotgun (WGS) entry which is preliminary data.</text>
</comment>
<dbReference type="PANTHER" id="PTHR33619:SF3">
    <property type="entry name" value="POLYSACCHARIDE EXPORT PROTEIN GFCE-RELATED"/>
    <property type="match status" value="1"/>
</dbReference>
<sequence>MKINALRLAIPTLRMLPILLLSMSAAGYCHAAEEMLVPDDKLAVRVVEWRAADGQYAPSDALSGDYLIDANGSISMPIAGRISAAGQTADSLSDMIAKKLTATANLPGRLFVAVEVAVHAPVFVTGMVETPGQFPYQTNLTVMKAVSLAGGYLRLRGNDASFQRNSIEAAGAFRTAVVSKRDLLMQRARLLAEIAGNDDFQIPDELRDSPDIEQLKDDETNLMHLRRVQLQSRVDAAGAAARLYGQEIANLEAKIVSQKKQVDLAREELDTVQALIKKGLTNNSRQFSLNRGLAEESSSLLDLEIALTKAKQNLAESQREQTDIVNKSNAENQEALNTVNMALRKTAIDMQVAHLLGEEADLSQQVAGDQDDWDGSKAVQRQFLITRRQPDGSDVVIEADETTPLLPHDLLQIAHPLGADTTALLPSKSPSQTALAGIGSGAIDLKESGIKR</sequence>
<evidence type="ECO:0000259" key="4">
    <source>
        <dbReference type="Pfam" id="PF02563"/>
    </source>
</evidence>
<feature type="coiled-coil region" evidence="2">
    <location>
        <begin position="241"/>
        <end position="268"/>
    </location>
</feature>
<feature type="domain" description="Polysaccharide export protein N-terminal" evidence="4">
    <location>
        <begin position="35"/>
        <end position="104"/>
    </location>
</feature>
<keyword evidence="1 3" id="KW-0732">Signal</keyword>
<evidence type="ECO:0000256" key="1">
    <source>
        <dbReference type="ARBA" id="ARBA00022729"/>
    </source>
</evidence>
<evidence type="ECO:0000259" key="5">
    <source>
        <dbReference type="Pfam" id="PF10531"/>
    </source>
</evidence>
<evidence type="ECO:0000313" key="8">
    <source>
        <dbReference type="Proteomes" id="UP000759443"/>
    </source>
</evidence>
<protein>
    <submittedName>
        <fullName evidence="7">Exopolysaccharide production protein ExoF</fullName>
    </submittedName>
</protein>
<accession>A0ABS4E5G5</accession>
<dbReference type="Gene3D" id="3.30.1950.10">
    <property type="entry name" value="wza like domain"/>
    <property type="match status" value="1"/>
</dbReference>
<reference evidence="7 8" key="1">
    <citation type="submission" date="2021-03" db="EMBL/GenBank/DDBJ databases">
        <title>Genomic Encyclopedia of Type Strains, Phase IV (KMG-IV): sequencing the most valuable type-strain genomes for metagenomic binning, comparative biology and taxonomic classification.</title>
        <authorList>
            <person name="Goeker M."/>
        </authorList>
    </citation>
    <scope>NUCLEOTIDE SEQUENCE [LARGE SCALE GENOMIC DNA]</scope>
    <source>
        <strain evidence="7 8">DSM 21600</strain>
    </source>
</reference>
<evidence type="ECO:0000259" key="6">
    <source>
        <dbReference type="Pfam" id="PF25994"/>
    </source>
</evidence>
<feature type="domain" description="Soluble ligand binding" evidence="5">
    <location>
        <begin position="122"/>
        <end position="153"/>
    </location>
</feature>
<dbReference type="InterPro" id="IPR003715">
    <property type="entry name" value="Poly_export_N"/>
</dbReference>
<dbReference type="EMBL" id="JAGGJU010000015">
    <property type="protein sequence ID" value="MBP1853190.1"/>
    <property type="molecule type" value="Genomic_DNA"/>
</dbReference>
<dbReference type="Pfam" id="PF25994">
    <property type="entry name" value="HH_AprE"/>
    <property type="match status" value="1"/>
</dbReference>
<evidence type="ECO:0000256" key="2">
    <source>
        <dbReference type="SAM" id="Coils"/>
    </source>
</evidence>